<comment type="caution">
    <text evidence="1">The sequence shown here is derived from an EMBL/GenBank/DDBJ whole genome shotgun (WGS) entry which is preliminary data.</text>
</comment>
<gene>
    <name evidence="1" type="ORF">GTK09_03385</name>
</gene>
<organism evidence="1 2">
    <name type="scientific">Jiella pacifica</name>
    <dbReference type="NCBI Taxonomy" id="2696469"/>
    <lineage>
        <taxon>Bacteria</taxon>
        <taxon>Pseudomonadati</taxon>
        <taxon>Pseudomonadota</taxon>
        <taxon>Alphaproteobacteria</taxon>
        <taxon>Hyphomicrobiales</taxon>
        <taxon>Aurantimonadaceae</taxon>
        <taxon>Jiella</taxon>
    </lineage>
</organism>
<protein>
    <submittedName>
        <fullName evidence="1">Squalene/phytoene synthase family protein</fullName>
    </submittedName>
</protein>
<dbReference type="AlphaFoldDB" id="A0A6N9T0K4"/>
<evidence type="ECO:0000313" key="2">
    <source>
        <dbReference type="Proteomes" id="UP000469011"/>
    </source>
</evidence>
<dbReference type="InterPro" id="IPR008949">
    <property type="entry name" value="Isoprenoid_synthase_dom_sf"/>
</dbReference>
<name>A0A6N9T0K4_9HYPH</name>
<reference evidence="1 2" key="1">
    <citation type="submission" date="2020-01" db="EMBL/GenBank/DDBJ databases">
        <title>Jiella pacifica sp. nov.</title>
        <authorList>
            <person name="Xue Z."/>
            <person name="Zhu S."/>
            <person name="Chen J."/>
            <person name="Yang J."/>
        </authorList>
    </citation>
    <scope>NUCLEOTIDE SEQUENCE [LARGE SCALE GENOMIC DNA]</scope>
    <source>
        <strain evidence="1 2">40Bstr34</strain>
    </source>
</reference>
<dbReference type="RefSeq" id="WP_163461093.1">
    <property type="nucleotide sequence ID" value="NZ_JAAAMG010000002.1"/>
</dbReference>
<accession>A0A6N9T0K4</accession>
<keyword evidence="2" id="KW-1185">Reference proteome</keyword>
<dbReference type="InterPro" id="IPR002060">
    <property type="entry name" value="Squ/phyt_synthse"/>
</dbReference>
<proteinExistence type="predicted"/>
<dbReference type="SUPFAM" id="SSF48576">
    <property type="entry name" value="Terpenoid synthases"/>
    <property type="match status" value="1"/>
</dbReference>
<sequence>MARIESDPCRDLVEEADRDRGLSLAFAAQDRRADLAALYAFNVEVARVRDQISQPLPGEIRLQWWRDVIAQAGARDEMPGGGEAGHPVASRLVDVIARHRLPVAAFDRMLEARIFDLYDDPMPSRQHFEAYAGETASTLIMLAATILSPRDADTIADAAGHAGVAQTTAGVLRLLPIHRARRKVFLPADILAAAGCSSEDLITGEGEASTRAVAAMVAFGRDHAEKARGHFAGVPKPVRAAFLPALLATPYLDRIERSGAEVLRHPPDVSAPRKAFLYWRSMRG</sequence>
<dbReference type="EMBL" id="JAAAMG010000002">
    <property type="protein sequence ID" value="NDW03459.1"/>
    <property type="molecule type" value="Genomic_DNA"/>
</dbReference>
<evidence type="ECO:0000313" key="1">
    <source>
        <dbReference type="EMBL" id="NDW03459.1"/>
    </source>
</evidence>
<dbReference type="Proteomes" id="UP000469011">
    <property type="component" value="Unassembled WGS sequence"/>
</dbReference>
<dbReference type="Gene3D" id="1.10.600.10">
    <property type="entry name" value="Farnesyl Diphosphate Synthase"/>
    <property type="match status" value="1"/>
</dbReference>
<dbReference type="Pfam" id="PF00494">
    <property type="entry name" value="SQS_PSY"/>
    <property type="match status" value="1"/>
</dbReference>